<name>A0A177DE84_ALTAL</name>
<feature type="region of interest" description="Disordered" evidence="1">
    <location>
        <begin position="1"/>
        <end position="92"/>
    </location>
</feature>
<feature type="compositionally biased region" description="Low complexity" evidence="1">
    <location>
        <begin position="44"/>
        <end position="53"/>
    </location>
</feature>
<accession>A0A177DE84</accession>
<dbReference type="KEGG" id="aalt:CC77DRAFT_1011389"/>
<keyword evidence="3" id="KW-1185">Reference proteome</keyword>
<dbReference type="GeneID" id="29109300"/>
<evidence type="ECO:0000313" key="3">
    <source>
        <dbReference type="Proteomes" id="UP000077248"/>
    </source>
</evidence>
<feature type="compositionally biased region" description="Acidic residues" evidence="1">
    <location>
        <begin position="19"/>
        <end position="40"/>
    </location>
</feature>
<evidence type="ECO:0000313" key="2">
    <source>
        <dbReference type="EMBL" id="OAG17537.1"/>
    </source>
</evidence>
<dbReference type="AlphaFoldDB" id="A0A177DE84"/>
<dbReference type="Proteomes" id="UP000077248">
    <property type="component" value="Unassembled WGS sequence"/>
</dbReference>
<dbReference type="VEuPathDB" id="FungiDB:CC77DRAFT_1011389"/>
<reference evidence="2 3" key="1">
    <citation type="submission" date="2016-05" db="EMBL/GenBank/DDBJ databases">
        <title>Comparative analysis of secretome profiles of manganese(II)-oxidizing ascomycete fungi.</title>
        <authorList>
            <consortium name="DOE Joint Genome Institute"/>
            <person name="Zeiner C.A."/>
            <person name="Purvine S.O."/>
            <person name="Zink E.M."/>
            <person name="Wu S."/>
            <person name="Pasa-Tolic L."/>
            <person name="Chaput D.L."/>
            <person name="Haridas S."/>
            <person name="Grigoriev I.V."/>
            <person name="Santelli C.M."/>
            <person name="Hansel C.M."/>
        </authorList>
    </citation>
    <scope>NUCLEOTIDE SEQUENCE [LARGE SCALE GENOMIC DNA]</scope>
    <source>
        <strain evidence="2 3">SRC1lrK2f</strain>
    </source>
</reference>
<protein>
    <submittedName>
        <fullName evidence="2">Uncharacterized protein</fullName>
    </submittedName>
</protein>
<sequence>MIFLTYPRWMPIQPGSDSSDNDDDDDDDDDDNDENDDYDDPIQGNVVGNSDSGGSDGLPIEDREGPQYDTDLDPDVPVQSTEGPSENAIDILSGILQSDLGVDDEMAEINEYDDVEDDTSEPMDAEDTAGEEEDEFEDAMFEDDTDHESSDGEVEMSDPAAQDLPSSQSPGDEHTNLPALPAIVGFGRAQDPS</sequence>
<feature type="compositionally biased region" description="Acidic residues" evidence="1">
    <location>
        <begin position="107"/>
        <end position="156"/>
    </location>
</feature>
<organism evidence="2 3">
    <name type="scientific">Alternaria alternata</name>
    <name type="common">Alternaria rot fungus</name>
    <name type="synonym">Torula alternata</name>
    <dbReference type="NCBI Taxonomy" id="5599"/>
    <lineage>
        <taxon>Eukaryota</taxon>
        <taxon>Fungi</taxon>
        <taxon>Dikarya</taxon>
        <taxon>Ascomycota</taxon>
        <taxon>Pezizomycotina</taxon>
        <taxon>Dothideomycetes</taxon>
        <taxon>Pleosporomycetidae</taxon>
        <taxon>Pleosporales</taxon>
        <taxon>Pleosporineae</taxon>
        <taxon>Pleosporaceae</taxon>
        <taxon>Alternaria</taxon>
        <taxon>Alternaria sect. Alternaria</taxon>
        <taxon>Alternaria alternata complex</taxon>
    </lineage>
</organism>
<gene>
    <name evidence="2" type="ORF">CC77DRAFT_1011389</name>
</gene>
<dbReference type="EMBL" id="KV441486">
    <property type="protein sequence ID" value="OAG17537.1"/>
    <property type="molecule type" value="Genomic_DNA"/>
</dbReference>
<dbReference type="RefSeq" id="XP_018382958.1">
    <property type="nucleotide sequence ID" value="XM_018523706.1"/>
</dbReference>
<proteinExistence type="predicted"/>
<evidence type="ECO:0000256" key="1">
    <source>
        <dbReference type="SAM" id="MobiDB-lite"/>
    </source>
</evidence>
<feature type="region of interest" description="Disordered" evidence="1">
    <location>
        <begin position="107"/>
        <end position="193"/>
    </location>
</feature>